<name>A0A078AFR9_STYLE</name>
<dbReference type="Proteomes" id="UP000039865">
    <property type="component" value="Unassembled WGS sequence"/>
</dbReference>
<dbReference type="EMBL" id="CCKQ01009220">
    <property type="protein sequence ID" value="CDW80686.1"/>
    <property type="molecule type" value="Genomic_DNA"/>
</dbReference>
<sequence length="552" mass="64910">MSLYKAPETTQYFKILSQKEQANPPHLRPSREARVLSKKYDMLCINDVVQIHDVQENYKNKMLLEDLDQTQNKQKSKGLHQKQIQQIKKNFDRQMEDYEGDIISKDMQKDLSHLLKDDIQRFIKNNKLKKLQMECSKVKELLGQQKKETLFQHRKPLTTMNKVAELDKSYDMRDIRRSLDIKDEFKVVDIDTQGRPMTISNKKKNYLRRSKKVLMDSTFHSISRDKRDQVFSNKTNAPPIGLYKLNFSIIEPNNTSLQFGLAEIKQRFDYSKPETMLWIAEKEQLESKDNNQSPRCVKCIKKQVETLSTLQNNNSLGSVIKCEHSLTKLFQKQKQSEKIIELTRNDSPLNKTKDNFTRSSIINLNVSLSPTKESFKKLNGQGVMSFATQTSRKPITEGQLNPNDERFTLEASKYPQIYSKEKHSPIIQLSKYSRRNSNQFKTNFTGFLHYQPDIPAFYPVPSGSFKKEKSKSPQQNTFYSNKLEHSHEFYNTRTLIIQDEQNEKKQRRMIKIRNNEFVEQGKKHLFKEIESQIMKINQGNNNRNDSQINKLQ</sequence>
<reference evidence="1 2" key="1">
    <citation type="submission" date="2014-06" db="EMBL/GenBank/DDBJ databases">
        <authorList>
            <person name="Swart Estienne"/>
        </authorList>
    </citation>
    <scope>NUCLEOTIDE SEQUENCE [LARGE SCALE GENOMIC DNA]</scope>
    <source>
        <strain evidence="1 2">130c</strain>
    </source>
</reference>
<dbReference type="OrthoDB" id="10648226at2759"/>
<accession>A0A078AFR9</accession>
<gene>
    <name evidence="1" type="primary">Contig15044.g16026</name>
    <name evidence="1" type="ORF">STYLEM_9689</name>
</gene>
<dbReference type="AlphaFoldDB" id="A0A078AFR9"/>
<evidence type="ECO:0000313" key="1">
    <source>
        <dbReference type="EMBL" id="CDW80686.1"/>
    </source>
</evidence>
<protein>
    <submittedName>
        <fullName evidence="1">Uncharacterized protein</fullName>
    </submittedName>
</protein>
<dbReference type="InParanoid" id="A0A078AFR9"/>
<organism evidence="1 2">
    <name type="scientific">Stylonychia lemnae</name>
    <name type="common">Ciliate</name>
    <dbReference type="NCBI Taxonomy" id="5949"/>
    <lineage>
        <taxon>Eukaryota</taxon>
        <taxon>Sar</taxon>
        <taxon>Alveolata</taxon>
        <taxon>Ciliophora</taxon>
        <taxon>Intramacronucleata</taxon>
        <taxon>Spirotrichea</taxon>
        <taxon>Stichotrichia</taxon>
        <taxon>Sporadotrichida</taxon>
        <taxon>Oxytrichidae</taxon>
        <taxon>Stylonychinae</taxon>
        <taxon>Stylonychia</taxon>
    </lineage>
</organism>
<keyword evidence="2" id="KW-1185">Reference proteome</keyword>
<proteinExistence type="predicted"/>
<evidence type="ECO:0000313" key="2">
    <source>
        <dbReference type="Proteomes" id="UP000039865"/>
    </source>
</evidence>